<dbReference type="EMBL" id="MPBG01000001">
    <property type="protein sequence ID" value="RMI89155.1"/>
    <property type="molecule type" value="Genomic_DNA"/>
</dbReference>
<feature type="transmembrane region" description="Helical" evidence="1">
    <location>
        <begin position="131"/>
        <end position="151"/>
    </location>
</feature>
<name>A0A421NYR2_9MOLU</name>
<keyword evidence="3" id="KW-1185">Reference proteome</keyword>
<dbReference type="InterPro" id="IPR010539">
    <property type="entry name" value="BaxI_1-like"/>
</dbReference>
<sequence length="270" mass="30745">MKSNNNIMKVSDSFEKINNNFLSFSDTIAYKQQATRKGIAFKTILLLLITTLTTIGFFTFFNNFSDPLLKNFNSSRSLFYGLLALSVLTSYVYTLGMNQVQTSNIFACLFAFLEGFMMAICFYYINKEIHNLLEIVFIAALGTVVIFCLMAHAYYKGVLKVTDRFKTIMQKCAVALFCVYIVRLLLFFLGIGTIENVLYNSIIAIPLSLIMLGFLSLYLALHFDYTENMIQQGMPAKYEWQVSLAFAATLIAIFLRIVSLLLRIIGKDRK</sequence>
<comment type="caution">
    <text evidence="2">The sequence shown here is derived from an EMBL/GenBank/DDBJ whole genome shotgun (WGS) entry which is preliminary data.</text>
</comment>
<protein>
    <submittedName>
        <fullName evidence="2">Uncharacterized protein</fullName>
    </submittedName>
</protein>
<feature type="transmembrane region" description="Helical" evidence="1">
    <location>
        <begin position="197"/>
        <end position="221"/>
    </location>
</feature>
<feature type="transmembrane region" description="Helical" evidence="1">
    <location>
        <begin position="78"/>
        <end position="96"/>
    </location>
</feature>
<dbReference type="OrthoDB" id="116480at2"/>
<keyword evidence="1" id="KW-1133">Transmembrane helix</keyword>
<dbReference type="Pfam" id="PF12811">
    <property type="entry name" value="BaxI_1"/>
    <property type="match status" value="1"/>
</dbReference>
<dbReference type="PANTHER" id="PTHR41282:SF1">
    <property type="entry name" value="CONSERVED TRANSMEMBRANE PROTEIN-RELATED"/>
    <property type="match status" value="1"/>
</dbReference>
<dbReference type="AlphaFoldDB" id="A0A421NYR2"/>
<keyword evidence="1" id="KW-0812">Transmembrane</keyword>
<dbReference type="PANTHER" id="PTHR41282">
    <property type="entry name" value="CONSERVED TRANSMEMBRANE PROTEIN-RELATED"/>
    <property type="match status" value="1"/>
</dbReference>
<proteinExistence type="predicted"/>
<dbReference type="Proteomes" id="UP000283896">
    <property type="component" value="Unassembled WGS sequence"/>
</dbReference>
<organism evidence="2 3">
    <name type="scientific">Candidatus Phytoplasma solani</name>
    <dbReference type="NCBI Taxonomy" id="69896"/>
    <lineage>
        <taxon>Bacteria</taxon>
        <taxon>Bacillati</taxon>
        <taxon>Mycoplasmatota</taxon>
        <taxon>Mollicutes</taxon>
        <taxon>Acholeplasmatales</taxon>
        <taxon>Acholeplasmataceae</taxon>
        <taxon>Candidatus Phytoplasma</taxon>
        <taxon>16SrXII (Stolbur group)</taxon>
    </lineage>
</organism>
<feature type="transmembrane region" description="Helical" evidence="1">
    <location>
        <begin position="242"/>
        <end position="265"/>
    </location>
</feature>
<feature type="transmembrane region" description="Helical" evidence="1">
    <location>
        <begin position="105"/>
        <end position="125"/>
    </location>
</feature>
<feature type="transmembrane region" description="Helical" evidence="1">
    <location>
        <begin position="39"/>
        <end position="58"/>
    </location>
</feature>
<gene>
    <name evidence="2" type="ORF">PSSA1_v1c0350</name>
</gene>
<evidence type="ECO:0000256" key="1">
    <source>
        <dbReference type="SAM" id="Phobius"/>
    </source>
</evidence>
<accession>A0A421NYR2</accession>
<dbReference type="RefSeq" id="WP_023161594.1">
    <property type="nucleotide sequence ID" value="NC_022588.1"/>
</dbReference>
<dbReference type="KEGG" id="psol:S284_04720"/>
<feature type="transmembrane region" description="Helical" evidence="1">
    <location>
        <begin position="172"/>
        <end position="191"/>
    </location>
</feature>
<reference evidence="3" key="1">
    <citation type="submission" date="2016-11" db="EMBL/GenBank/DDBJ databases">
        <title>Genome sequence of Candidatus Phytoplasma solani strain SA-1.</title>
        <authorList>
            <person name="Haryono M."/>
            <person name="Samarzija I."/>
            <person name="Seruga Music M."/>
            <person name="Hogenhout S."/>
            <person name="Kuo C.-H."/>
        </authorList>
    </citation>
    <scope>NUCLEOTIDE SEQUENCE [LARGE SCALE GENOMIC DNA]</scope>
    <source>
        <strain evidence="3">SA-1</strain>
    </source>
</reference>
<evidence type="ECO:0000313" key="3">
    <source>
        <dbReference type="Proteomes" id="UP000283896"/>
    </source>
</evidence>
<evidence type="ECO:0000313" key="2">
    <source>
        <dbReference type="EMBL" id="RMI89155.1"/>
    </source>
</evidence>
<keyword evidence="1" id="KW-0472">Membrane</keyword>